<evidence type="ECO:0000313" key="2">
    <source>
        <dbReference type="Proteomes" id="UP001642405"/>
    </source>
</evidence>
<sequence length="66" mass="7562">MQETPQAIGTSVRNRWELNVSYFNLHVADMVKKSRKKEKGRALMLDKAEYIVTEGLGLDYKSLSSE</sequence>
<protein>
    <submittedName>
        <fullName evidence="1">Uncharacterized protein</fullName>
    </submittedName>
</protein>
<proteinExistence type="predicted"/>
<evidence type="ECO:0000313" key="1">
    <source>
        <dbReference type="EMBL" id="CAK7237374.1"/>
    </source>
</evidence>
<accession>A0ABP0D1U8</accession>
<organism evidence="1 2">
    <name type="scientific">Sporothrix curviconia</name>
    <dbReference type="NCBI Taxonomy" id="1260050"/>
    <lineage>
        <taxon>Eukaryota</taxon>
        <taxon>Fungi</taxon>
        <taxon>Dikarya</taxon>
        <taxon>Ascomycota</taxon>
        <taxon>Pezizomycotina</taxon>
        <taxon>Sordariomycetes</taxon>
        <taxon>Sordariomycetidae</taxon>
        <taxon>Ophiostomatales</taxon>
        <taxon>Ophiostomataceae</taxon>
        <taxon>Sporothrix</taxon>
    </lineage>
</organism>
<dbReference type="EMBL" id="CAWUHB010000149">
    <property type="protein sequence ID" value="CAK7237374.1"/>
    <property type="molecule type" value="Genomic_DNA"/>
</dbReference>
<reference evidence="1 2" key="1">
    <citation type="submission" date="2024-01" db="EMBL/GenBank/DDBJ databases">
        <authorList>
            <person name="Allen C."/>
            <person name="Tagirdzhanova G."/>
        </authorList>
    </citation>
    <scope>NUCLEOTIDE SEQUENCE [LARGE SCALE GENOMIC DNA]</scope>
</reference>
<feature type="non-terminal residue" evidence="1">
    <location>
        <position position="66"/>
    </location>
</feature>
<gene>
    <name evidence="1" type="ORF">SCUCBS95973_009937</name>
</gene>
<name>A0ABP0D1U8_9PEZI</name>
<dbReference type="Proteomes" id="UP001642405">
    <property type="component" value="Unassembled WGS sequence"/>
</dbReference>
<keyword evidence="2" id="KW-1185">Reference proteome</keyword>
<comment type="caution">
    <text evidence="1">The sequence shown here is derived from an EMBL/GenBank/DDBJ whole genome shotgun (WGS) entry which is preliminary data.</text>
</comment>